<comment type="cofactor">
    <cofactor evidence="1">
        <name>Zn(2+)</name>
        <dbReference type="ChEBI" id="CHEBI:29105"/>
    </cofactor>
</comment>
<evidence type="ECO:0000256" key="4">
    <source>
        <dbReference type="ARBA" id="ARBA00022833"/>
    </source>
</evidence>
<evidence type="ECO:0000313" key="6">
    <source>
        <dbReference type="EMBL" id="CBI01374.1"/>
    </source>
</evidence>
<dbReference type="PANTHER" id="PTHR21256">
    <property type="entry name" value="HISTIDINOL DEHYDROGENASE HDH"/>
    <property type="match status" value="1"/>
</dbReference>
<dbReference type="SUPFAM" id="SSF53720">
    <property type="entry name" value="ALDH-like"/>
    <property type="match status" value="1"/>
</dbReference>
<keyword evidence="5 6" id="KW-0560">Oxidoreductase</keyword>
<organism evidence="6">
    <name type="scientific">mine drainage metagenome</name>
    <dbReference type="NCBI Taxonomy" id="410659"/>
    <lineage>
        <taxon>unclassified sequences</taxon>
        <taxon>metagenomes</taxon>
        <taxon>ecological metagenomes</taxon>
    </lineage>
</organism>
<dbReference type="Gene3D" id="3.40.50.1980">
    <property type="entry name" value="Nitrogenase molybdenum iron protein domain"/>
    <property type="match status" value="2"/>
</dbReference>
<dbReference type="GO" id="GO:0000105">
    <property type="term" value="P:L-histidine biosynthetic process"/>
    <property type="evidence" value="ECO:0007669"/>
    <property type="project" value="InterPro"/>
</dbReference>
<dbReference type="Pfam" id="PF00815">
    <property type="entry name" value="Histidinol_dh"/>
    <property type="match status" value="1"/>
</dbReference>
<comment type="similarity">
    <text evidence="2">Belongs to the histidinol dehydrogenase family.</text>
</comment>
<keyword evidence="4" id="KW-0862">Zinc</keyword>
<dbReference type="AlphaFoldDB" id="E6Q2G4"/>
<comment type="caution">
    <text evidence="6">The sequence shown here is derived from an EMBL/GenBank/DDBJ whole genome shotgun (WGS) entry which is preliminary data.</text>
</comment>
<dbReference type="EMBL" id="CABO01000018">
    <property type="protein sequence ID" value="CBI01374.1"/>
    <property type="molecule type" value="Genomic_DNA"/>
</dbReference>
<dbReference type="InterPro" id="IPR016161">
    <property type="entry name" value="Ald_DH/histidinol_DH"/>
</dbReference>
<dbReference type="NCBIfam" id="TIGR00069">
    <property type="entry name" value="hisD"/>
    <property type="match status" value="1"/>
</dbReference>
<dbReference type="Gene3D" id="1.20.5.1300">
    <property type="match status" value="1"/>
</dbReference>
<name>E6Q2G4_9ZZZZ</name>
<dbReference type="GO" id="GO:0046872">
    <property type="term" value="F:metal ion binding"/>
    <property type="evidence" value="ECO:0007669"/>
    <property type="project" value="UniProtKB-KW"/>
</dbReference>
<dbReference type="FunFam" id="3.40.50.1980:FF:000001">
    <property type="entry name" value="Histidinol dehydrogenase"/>
    <property type="match status" value="1"/>
</dbReference>
<accession>E6Q2G4</accession>
<dbReference type="GO" id="GO:0005829">
    <property type="term" value="C:cytosol"/>
    <property type="evidence" value="ECO:0007669"/>
    <property type="project" value="TreeGrafter"/>
</dbReference>
<evidence type="ECO:0000256" key="1">
    <source>
        <dbReference type="ARBA" id="ARBA00001947"/>
    </source>
</evidence>
<dbReference type="InterPro" id="IPR012131">
    <property type="entry name" value="Hstdl_DH"/>
</dbReference>
<dbReference type="EC" id="1.1.1.23" evidence="6"/>
<proteinExistence type="inferred from homology"/>
<dbReference type="InterPro" id="IPR001692">
    <property type="entry name" value="Histidinol_DH_CS"/>
</dbReference>
<dbReference type="InterPro" id="IPR022695">
    <property type="entry name" value="Histidinol_DH_monofunct"/>
</dbReference>
<dbReference type="CDD" id="cd06572">
    <property type="entry name" value="Histidinol_dh"/>
    <property type="match status" value="1"/>
</dbReference>
<dbReference type="PIRSF" id="PIRSF000099">
    <property type="entry name" value="Histidinol_dh"/>
    <property type="match status" value="1"/>
</dbReference>
<evidence type="ECO:0000256" key="3">
    <source>
        <dbReference type="ARBA" id="ARBA00022723"/>
    </source>
</evidence>
<reference evidence="6" key="1">
    <citation type="submission" date="2009-10" db="EMBL/GenBank/DDBJ databases">
        <title>Diversity of trophic interactions inside an arsenic-rich microbial ecosystem.</title>
        <authorList>
            <person name="Bertin P.N."/>
            <person name="Heinrich-Salmeron A."/>
            <person name="Pelletier E."/>
            <person name="Goulhen-Chollet F."/>
            <person name="Arsene-Ploetze F."/>
            <person name="Gallien S."/>
            <person name="Calteau A."/>
            <person name="Vallenet D."/>
            <person name="Casiot C."/>
            <person name="Chane-Woon-Ming B."/>
            <person name="Giloteaux L."/>
            <person name="Barakat M."/>
            <person name="Bonnefoy V."/>
            <person name="Bruneel O."/>
            <person name="Chandler M."/>
            <person name="Cleiss J."/>
            <person name="Duran R."/>
            <person name="Elbaz-Poulichet F."/>
            <person name="Fonknechten N."/>
            <person name="Lauga B."/>
            <person name="Mornico D."/>
            <person name="Ortet P."/>
            <person name="Schaeffer C."/>
            <person name="Siguier P."/>
            <person name="Alexander Thil Smith A."/>
            <person name="Van Dorsselaer A."/>
            <person name="Weissenbach J."/>
            <person name="Medigue C."/>
            <person name="Le Paslier D."/>
        </authorList>
    </citation>
    <scope>NUCLEOTIDE SEQUENCE</scope>
</reference>
<dbReference type="PROSITE" id="PS00611">
    <property type="entry name" value="HISOL_DEHYDROGENASE"/>
    <property type="match status" value="1"/>
</dbReference>
<protein>
    <submittedName>
        <fullName evidence="6">Histidinol dehydrogenase</fullName>
        <ecNumber evidence="6">1.1.1.23</ecNumber>
    </submittedName>
</protein>
<sequence>MRFVRADDPLGMAAVLRRGWRPDPATVARVAAILADVESRGDRAILEYSQRFDAPEYRLTQLRVPIPMPMVARGALQEEVAAAIERARERIVDFHRRQRSDDIAYRCDDGTEYAFLREPLGAVAVYAPRRSAALPSSVLMGALPAKIAGVRRTIVLTPPQRDGRVHPAVLFAASLCEVDELYAVGGAQAIAAAAFGTESIAAVDKIVGPGNSYVTEAKRQVFGMVGIDGLAGPSEVLVVADAAASSELVVAELLAQAEHDVEARVAVISDSFELLESCAQLLQALDVSRLPRGATIAAAIERGGFFIEARSKGEIAATIAAFAPEHLSLQVAEPEFYLAHLRCVGAVFVGAATPVACGDYLAGTNHVLPTSGSARFASGLSLADFTRSYSVVRNSSERMQGDAAAIAAFASFEGLDAHAQSARLRMKP</sequence>
<dbReference type="GO" id="GO:0051287">
    <property type="term" value="F:NAD binding"/>
    <property type="evidence" value="ECO:0007669"/>
    <property type="project" value="InterPro"/>
</dbReference>
<keyword evidence="3" id="KW-0479">Metal-binding</keyword>
<dbReference type="PRINTS" id="PR00083">
    <property type="entry name" value="HOLDHDRGNASE"/>
</dbReference>
<dbReference type="PANTHER" id="PTHR21256:SF2">
    <property type="entry name" value="HISTIDINE BIOSYNTHESIS TRIFUNCTIONAL PROTEIN"/>
    <property type="match status" value="1"/>
</dbReference>
<gene>
    <name evidence="6" type="primary">hisD</name>
    <name evidence="6" type="ORF">CARN4_0632</name>
</gene>
<dbReference type="GO" id="GO:0004399">
    <property type="term" value="F:histidinol dehydrogenase activity"/>
    <property type="evidence" value="ECO:0007669"/>
    <property type="project" value="UniProtKB-EC"/>
</dbReference>
<evidence type="ECO:0000256" key="2">
    <source>
        <dbReference type="ARBA" id="ARBA00010178"/>
    </source>
</evidence>
<evidence type="ECO:0000256" key="5">
    <source>
        <dbReference type="ARBA" id="ARBA00023002"/>
    </source>
</evidence>